<gene>
    <name evidence="7" type="ORF">EZS28_008091</name>
</gene>
<reference evidence="7 8" key="1">
    <citation type="submission" date="2019-03" db="EMBL/GenBank/DDBJ databases">
        <title>Single cell metagenomics reveals metabolic interactions within the superorganism composed of flagellate Streblomastix strix and complex community of Bacteroidetes bacteria on its surface.</title>
        <authorList>
            <person name="Treitli S.C."/>
            <person name="Kolisko M."/>
            <person name="Husnik F."/>
            <person name="Keeling P."/>
            <person name="Hampl V."/>
        </authorList>
    </citation>
    <scope>NUCLEOTIDE SEQUENCE [LARGE SCALE GENOMIC DNA]</scope>
    <source>
        <strain evidence="7">ST1C</strain>
    </source>
</reference>
<protein>
    <recommendedName>
        <fullName evidence="4">Serine/threonine-protein phosphatase</fullName>
        <ecNumber evidence="4">3.1.3.16</ecNumber>
    </recommendedName>
</protein>
<dbReference type="GO" id="GO:0046872">
    <property type="term" value="F:metal ion binding"/>
    <property type="evidence" value="ECO:0007669"/>
    <property type="project" value="UniProtKB-KW"/>
</dbReference>
<dbReference type="Pfam" id="PF00149">
    <property type="entry name" value="Metallophos"/>
    <property type="match status" value="1"/>
</dbReference>
<comment type="catalytic activity">
    <reaction evidence="4">
        <text>O-phospho-L-threonyl-[protein] + H2O = L-threonyl-[protein] + phosphate</text>
        <dbReference type="Rhea" id="RHEA:47004"/>
        <dbReference type="Rhea" id="RHEA-COMP:11060"/>
        <dbReference type="Rhea" id="RHEA-COMP:11605"/>
        <dbReference type="ChEBI" id="CHEBI:15377"/>
        <dbReference type="ChEBI" id="CHEBI:30013"/>
        <dbReference type="ChEBI" id="CHEBI:43474"/>
        <dbReference type="ChEBI" id="CHEBI:61977"/>
        <dbReference type="EC" id="3.1.3.16"/>
    </reaction>
</comment>
<feature type="region of interest" description="Disordered" evidence="5">
    <location>
        <begin position="371"/>
        <end position="394"/>
    </location>
</feature>
<dbReference type="PANTHER" id="PTHR45619">
    <property type="entry name" value="SERINE/THREONINE-PROTEIN PHOSPHATASE PP2A-RELATED"/>
    <property type="match status" value="1"/>
</dbReference>
<dbReference type="PRINTS" id="PR00114">
    <property type="entry name" value="STPHPHTASE"/>
</dbReference>
<dbReference type="Gene3D" id="3.60.21.10">
    <property type="match status" value="1"/>
</dbReference>
<comment type="similarity">
    <text evidence="4">Belongs to the PPP phosphatase family.</text>
</comment>
<proteinExistence type="inferred from homology"/>
<evidence type="ECO:0000256" key="3">
    <source>
        <dbReference type="ARBA" id="ARBA00023211"/>
    </source>
</evidence>
<feature type="region of interest" description="Disordered" evidence="5">
    <location>
        <begin position="325"/>
        <end position="350"/>
    </location>
</feature>
<keyword evidence="1" id="KW-0479">Metal-binding</keyword>
<dbReference type="GO" id="GO:0004722">
    <property type="term" value="F:protein serine/threonine phosphatase activity"/>
    <property type="evidence" value="ECO:0007669"/>
    <property type="project" value="UniProtKB-EC"/>
</dbReference>
<dbReference type="PROSITE" id="PS00125">
    <property type="entry name" value="SER_THR_PHOSPHATASE"/>
    <property type="match status" value="1"/>
</dbReference>
<evidence type="ECO:0000313" key="8">
    <source>
        <dbReference type="Proteomes" id="UP000324800"/>
    </source>
</evidence>
<dbReference type="EMBL" id="SNRW01001439">
    <property type="protein sequence ID" value="KAA6396384.1"/>
    <property type="molecule type" value="Genomic_DNA"/>
</dbReference>
<feature type="domain" description="Serine/threonine specific protein phosphatases" evidence="6">
    <location>
        <begin position="119"/>
        <end position="124"/>
    </location>
</feature>
<evidence type="ECO:0000256" key="2">
    <source>
        <dbReference type="ARBA" id="ARBA00022801"/>
    </source>
</evidence>
<organism evidence="7 8">
    <name type="scientific">Streblomastix strix</name>
    <dbReference type="NCBI Taxonomy" id="222440"/>
    <lineage>
        <taxon>Eukaryota</taxon>
        <taxon>Metamonada</taxon>
        <taxon>Preaxostyla</taxon>
        <taxon>Oxymonadida</taxon>
        <taxon>Streblomastigidae</taxon>
        <taxon>Streblomastix</taxon>
    </lineage>
</organism>
<dbReference type="OrthoDB" id="1930084at2759"/>
<comment type="caution">
    <text evidence="7">The sequence shown here is derived from an EMBL/GenBank/DDBJ whole genome shotgun (WGS) entry which is preliminary data.</text>
</comment>
<evidence type="ECO:0000256" key="1">
    <source>
        <dbReference type="ARBA" id="ARBA00022723"/>
    </source>
</evidence>
<dbReference type="InterPro" id="IPR047129">
    <property type="entry name" value="PPA2-like"/>
</dbReference>
<evidence type="ECO:0000313" key="7">
    <source>
        <dbReference type="EMBL" id="KAA6396384.1"/>
    </source>
</evidence>
<dbReference type="AlphaFoldDB" id="A0A5J4WN31"/>
<dbReference type="InterPro" id="IPR029052">
    <property type="entry name" value="Metallo-depent_PP-like"/>
</dbReference>
<keyword evidence="2 4" id="KW-0378">Hydrolase</keyword>
<dbReference type="Proteomes" id="UP000324800">
    <property type="component" value="Unassembled WGS sequence"/>
</dbReference>
<feature type="compositionally biased region" description="Basic and acidic residues" evidence="5">
    <location>
        <begin position="327"/>
        <end position="350"/>
    </location>
</feature>
<dbReference type="SMART" id="SM00156">
    <property type="entry name" value="PP2Ac"/>
    <property type="match status" value="1"/>
</dbReference>
<name>A0A5J4WN31_9EUKA</name>
<evidence type="ECO:0000256" key="4">
    <source>
        <dbReference type="RuleBase" id="RU004273"/>
    </source>
</evidence>
<dbReference type="InterPro" id="IPR006186">
    <property type="entry name" value="Ser/Thr-sp_prot-phosphatase"/>
</dbReference>
<accession>A0A5J4WN31</accession>
<evidence type="ECO:0000256" key="5">
    <source>
        <dbReference type="SAM" id="MobiDB-lite"/>
    </source>
</evidence>
<dbReference type="EC" id="3.1.3.16" evidence="4"/>
<evidence type="ECO:0000259" key="6">
    <source>
        <dbReference type="PROSITE" id="PS00125"/>
    </source>
</evidence>
<keyword evidence="3" id="KW-0464">Manganese</keyword>
<dbReference type="SUPFAM" id="SSF56300">
    <property type="entry name" value="Metallo-dependent phosphatases"/>
    <property type="match status" value="1"/>
</dbReference>
<sequence>MYSAKRSDATTTIQIDSWIELVMNLGILSPNQLHALCGKVNEILIAESNVKDVPLPCTIVGDIHGQFIDLLELFEIAGKPPLTNFLFLGDFVDRGFHQVETITLLFLLKVRYPDRITLIRGNHECRSLTTTYGFQRECKMKYDQSQDGSFVWNLFLESFDHLPLAAIVGGRLFCVHGGLSPDVQSIDHVRILDRFQDLPHDGPMADLLWSDPDDAIDGFFPSSRGAGYLFGEKVTNAFLRRNQVTHIVRAHQLCNEGYRLEFHNTVVTVWSAPDYCYRCRNIASVLEVDENMCMYFNTFYQSHSAARAPRQQDVRYITNQYFADEEKDSKTSDPRELELKKRMSEKYDDRDEMDLFERDLNDEETQRIMNEQMLRAASKTSASLQDDQDEEDNN</sequence>
<dbReference type="InterPro" id="IPR004843">
    <property type="entry name" value="Calcineurin-like_PHP"/>
</dbReference>